<evidence type="ECO:0000256" key="5">
    <source>
        <dbReference type="SAM" id="MobiDB-lite"/>
    </source>
</evidence>
<feature type="domain" description="ABC-type glycine betaine transport system substrate-binding" evidence="7">
    <location>
        <begin position="213"/>
        <end position="310"/>
    </location>
</feature>
<reference evidence="8" key="1">
    <citation type="journal article" date="2014" name="Genome Announc.">
        <title>Draft Genome Sequences of Three Alkaliphilic Bacillus Strains, Bacillus wakoensis JCM 9140T, Bacillus akibai JCM 9157T, and Bacillus hemicellulosilyticus JCM 9152T.</title>
        <authorList>
            <person name="Yuki M."/>
            <person name="Oshima K."/>
            <person name="Suda W."/>
            <person name="Oshida Y."/>
            <person name="Kitamura K."/>
            <person name="Iida T."/>
            <person name="Hattori M."/>
            <person name="Ohkuma M."/>
        </authorList>
    </citation>
    <scope>NUCLEOTIDE SEQUENCE [LARGE SCALE GENOMIC DNA]</scope>
    <source>
        <strain evidence="8">JCM 9152</strain>
    </source>
</reference>
<evidence type="ECO:0000259" key="7">
    <source>
        <dbReference type="Pfam" id="PF04069"/>
    </source>
</evidence>
<feature type="chain" id="PRO_5038367200" evidence="6">
    <location>
        <begin position="21"/>
        <end position="313"/>
    </location>
</feature>
<dbReference type="PANTHER" id="PTHR47737">
    <property type="entry name" value="GLYCINE BETAINE/PROLINE BETAINE TRANSPORT SYSTEM PERMEASE PROTEIN PROW"/>
    <property type="match status" value="1"/>
</dbReference>
<feature type="compositionally biased region" description="Acidic residues" evidence="5">
    <location>
        <begin position="25"/>
        <end position="42"/>
    </location>
</feature>
<dbReference type="Gene3D" id="3.10.105.10">
    <property type="entry name" value="Dipeptide-binding Protein, Domain 3"/>
    <property type="match status" value="1"/>
</dbReference>
<organism evidence="8 9">
    <name type="scientific">Halalkalibacter hemicellulosilyticusJCM 9152</name>
    <dbReference type="NCBI Taxonomy" id="1236971"/>
    <lineage>
        <taxon>Bacteria</taxon>
        <taxon>Bacillati</taxon>
        <taxon>Bacillota</taxon>
        <taxon>Bacilli</taxon>
        <taxon>Bacillales</taxon>
        <taxon>Bacillaceae</taxon>
        <taxon>Halalkalibacter</taxon>
    </lineage>
</organism>
<name>W4QLI4_9BACI</name>
<dbReference type="InterPro" id="IPR007210">
    <property type="entry name" value="ABC_Gly_betaine_transp_sub-bd"/>
</dbReference>
<dbReference type="AlphaFoldDB" id="W4QLI4"/>
<accession>W4QLI4</accession>
<evidence type="ECO:0000313" key="8">
    <source>
        <dbReference type="EMBL" id="GAE32970.1"/>
    </source>
</evidence>
<evidence type="ECO:0000256" key="4">
    <source>
        <dbReference type="ARBA" id="ARBA00023136"/>
    </source>
</evidence>
<evidence type="ECO:0000313" key="9">
    <source>
        <dbReference type="Proteomes" id="UP000018895"/>
    </source>
</evidence>
<dbReference type="GO" id="GO:0005275">
    <property type="term" value="F:amine transmembrane transporter activity"/>
    <property type="evidence" value="ECO:0007669"/>
    <property type="project" value="TreeGrafter"/>
</dbReference>
<evidence type="ECO:0000256" key="3">
    <source>
        <dbReference type="ARBA" id="ARBA00022475"/>
    </source>
</evidence>
<evidence type="ECO:0000256" key="1">
    <source>
        <dbReference type="ARBA" id="ARBA00004236"/>
    </source>
</evidence>
<keyword evidence="6" id="KW-0732">Signal</keyword>
<dbReference type="GO" id="GO:0031460">
    <property type="term" value="P:glycine betaine transport"/>
    <property type="evidence" value="ECO:0007669"/>
    <property type="project" value="TreeGrafter"/>
</dbReference>
<protein>
    <submittedName>
        <fullName evidence="8">Glycine betaine ABC transport system</fullName>
    </submittedName>
</protein>
<dbReference type="GO" id="GO:0015871">
    <property type="term" value="P:choline transport"/>
    <property type="evidence" value="ECO:0007669"/>
    <property type="project" value="TreeGrafter"/>
</dbReference>
<feature type="region of interest" description="Disordered" evidence="5">
    <location>
        <begin position="25"/>
        <end position="46"/>
    </location>
</feature>
<proteinExistence type="predicted"/>
<gene>
    <name evidence="8" type="ORF">JCM9152_4568</name>
</gene>
<dbReference type="PROSITE" id="PS51257">
    <property type="entry name" value="PROKAR_LIPOPROTEIN"/>
    <property type="match status" value="1"/>
</dbReference>
<feature type="domain" description="ABC-type glycine betaine transport system substrate-binding" evidence="7">
    <location>
        <begin position="52"/>
        <end position="191"/>
    </location>
</feature>
<dbReference type="PANTHER" id="PTHR47737:SF1">
    <property type="entry name" value="GLYCINE BETAINE_PROLINE BETAINE TRANSPORT SYSTEM PERMEASE PROTEIN PROW"/>
    <property type="match status" value="1"/>
</dbReference>
<dbReference type="SUPFAM" id="SSF53850">
    <property type="entry name" value="Periplasmic binding protein-like II"/>
    <property type="match status" value="2"/>
</dbReference>
<dbReference type="RefSeq" id="WP_035347666.1">
    <property type="nucleotide sequence ID" value="NZ_BAUU01000071.1"/>
</dbReference>
<dbReference type="OrthoDB" id="9787902at2"/>
<dbReference type="GO" id="GO:0015226">
    <property type="term" value="F:carnitine transmembrane transporter activity"/>
    <property type="evidence" value="ECO:0007669"/>
    <property type="project" value="TreeGrafter"/>
</dbReference>
<keyword evidence="9" id="KW-1185">Reference proteome</keyword>
<keyword evidence="2" id="KW-0813">Transport</keyword>
<feature type="signal peptide" evidence="6">
    <location>
        <begin position="1"/>
        <end position="20"/>
    </location>
</feature>
<keyword evidence="4" id="KW-0472">Membrane</keyword>
<evidence type="ECO:0000256" key="2">
    <source>
        <dbReference type="ARBA" id="ARBA00022448"/>
    </source>
</evidence>
<dbReference type="STRING" id="1236971.JCM9152_4568"/>
<sequence length="313" mass="33946">MLKKLLGVTTATVFALGLVACGSDEPVDGGSESEEPAGEGTEEATGFDGASVDYQIVGIDPGAGLMNITINDVLPEYGLEDDWTVVESSSAAMVASLTSAYENEEPIIVTGWSPHFKFNNFDLKYLEDPLNIYGDTEDIHTVVRLGLDEDQPEAYQFLSQFQWEPEHIEYVMALIAEGTAEEAAAEQFVEENEELVATWTDGVEAVEGEELELLYVAWEETIAATNVVGHVLETLGFDVTLTQIDAGPMWAGIASGSGDAIVCAWLPTTHAEYYAEYEGQFEDLGSNLHGTQLGLAVPTYMEDIHSIEDLVVE</sequence>
<dbReference type="Pfam" id="PF04069">
    <property type="entry name" value="OpuAC"/>
    <property type="match status" value="2"/>
</dbReference>
<dbReference type="Proteomes" id="UP000018895">
    <property type="component" value="Unassembled WGS sequence"/>
</dbReference>
<comment type="subcellular location">
    <subcellularLocation>
        <location evidence="1">Cell membrane</location>
    </subcellularLocation>
</comment>
<keyword evidence="3" id="KW-1003">Cell membrane</keyword>
<dbReference type="Gene3D" id="3.40.190.100">
    <property type="entry name" value="Glycine betaine-binding periplasmic protein, domain 2"/>
    <property type="match status" value="1"/>
</dbReference>
<evidence type="ECO:0000256" key="6">
    <source>
        <dbReference type="SAM" id="SignalP"/>
    </source>
</evidence>
<comment type="caution">
    <text evidence="8">The sequence shown here is derived from an EMBL/GenBank/DDBJ whole genome shotgun (WGS) entry which is preliminary data.</text>
</comment>
<dbReference type="EMBL" id="BAUU01000071">
    <property type="protein sequence ID" value="GAE32970.1"/>
    <property type="molecule type" value="Genomic_DNA"/>
</dbReference>
<dbReference type="GO" id="GO:0043190">
    <property type="term" value="C:ATP-binding cassette (ABC) transporter complex"/>
    <property type="evidence" value="ECO:0007669"/>
    <property type="project" value="InterPro"/>
</dbReference>